<dbReference type="OrthoDB" id="8402860at2"/>
<organism evidence="3 4">
    <name type="scientific">Ciceribacter selenitireducens ATCC BAA-1503</name>
    <dbReference type="NCBI Taxonomy" id="1336235"/>
    <lineage>
        <taxon>Bacteria</taxon>
        <taxon>Pseudomonadati</taxon>
        <taxon>Pseudomonadota</taxon>
        <taxon>Alphaproteobacteria</taxon>
        <taxon>Hyphomicrobiales</taxon>
        <taxon>Rhizobiaceae</taxon>
        <taxon>Ciceribacter</taxon>
    </lineage>
</organism>
<keyword evidence="4" id="KW-1185">Reference proteome</keyword>
<evidence type="ECO:0000313" key="4">
    <source>
        <dbReference type="Proteomes" id="UP000254764"/>
    </source>
</evidence>
<gene>
    <name evidence="3" type="ORF">RHIZ70_3200</name>
</gene>
<evidence type="ECO:0000256" key="2">
    <source>
        <dbReference type="SAM" id="SignalP"/>
    </source>
</evidence>
<evidence type="ECO:0000256" key="1">
    <source>
        <dbReference type="SAM" id="MobiDB-lite"/>
    </source>
</evidence>
<protein>
    <submittedName>
        <fullName evidence="3">Uncharacterized protein</fullName>
    </submittedName>
</protein>
<name>A0A376AI28_9HYPH</name>
<dbReference type="Proteomes" id="UP000254764">
    <property type="component" value="Unassembled WGS sequence"/>
</dbReference>
<dbReference type="AlphaFoldDB" id="A0A376AI28"/>
<keyword evidence="2" id="KW-0732">Signal</keyword>
<evidence type="ECO:0000313" key="3">
    <source>
        <dbReference type="EMBL" id="SSC67492.1"/>
    </source>
</evidence>
<accession>A0A376AI28</accession>
<feature type="region of interest" description="Disordered" evidence="1">
    <location>
        <begin position="33"/>
        <end position="107"/>
    </location>
</feature>
<feature type="compositionally biased region" description="Polar residues" evidence="1">
    <location>
        <begin position="52"/>
        <end position="71"/>
    </location>
</feature>
<dbReference type="EMBL" id="UEYP01000004">
    <property type="protein sequence ID" value="SSC67492.1"/>
    <property type="molecule type" value="Genomic_DNA"/>
</dbReference>
<feature type="signal peptide" evidence="2">
    <location>
        <begin position="1"/>
        <end position="23"/>
    </location>
</feature>
<proteinExistence type="predicted"/>
<feature type="compositionally biased region" description="Low complexity" evidence="1">
    <location>
        <begin position="86"/>
        <end position="99"/>
    </location>
</feature>
<dbReference type="RefSeq" id="WP_115670149.1">
    <property type="nucleotide sequence ID" value="NZ_UEYP01000004.1"/>
</dbReference>
<sequence length="107" mass="10401">MTKLTTMVAAVGMAAFVAGPSLAACPEVTGSIDGTAAAGISKDGTHVPLESSADTQASASGGVQKDGNTMPLSADKDLATSSQDVAAQQQGEETAAASAADKDKCAD</sequence>
<reference evidence="4" key="1">
    <citation type="submission" date="2018-07" db="EMBL/GenBank/DDBJ databases">
        <authorList>
            <person name="Peiro R."/>
            <person name="Begona"/>
            <person name="Cbmso G."/>
            <person name="Lopez M."/>
            <person name="Gonzalez S."/>
        </authorList>
    </citation>
    <scope>NUCLEOTIDE SEQUENCE [LARGE SCALE GENOMIC DNA]</scope>
</reference>
<feature type="chain" id="PRO_5016861657" evidence="2">
    <location>
        <begin position="24"/>
        <end position="107"/>
    </location>
</feature>
<dbReference type="PROSITE" id="PS51257">
    <property type="entry name" value="PROKAR_LIPOPROTEIN"/>
    <property type="match status" value="1"/>
</dbReference>